<feature type="signal peptide" evidence="1">
    <location>
        <begin position="1"/>
        <end position="19"/>
    </location>
</feature>
<evidence type="ECO:0000313" key="4">
    <source>
        <dbReference type="Proteomes" id="UP000306416"/>
    </source>
</evidence>
<name>A0A4S1CBB5_9BACT</name>
<reference evidence="3 4" key="1">
    <citation type="submission" date="2019-04" db="EMBL/GenBank/DDBJ databases">
        <title>Geobacter oryzae sp. nov., ferric-reducing bacteria isolated from paddy soil.</title>
        <authorList>
            <person name="Xu Z."/>
            <person name="Masuda Y."/>
            <person name="Itoh H."/>
            <person name="Senoo K."/>
        </authorList>
    </citation>
    <scope>NUCLEOTIDE SEQUENCE [LARGE SCALE GENOMIC DNA]</scope>
    <source>
        <strain evidence="3 4">Red111</strain>
    </source>
</reference>
<proteinExistence type="predicted"/>
<keyword evidence="4" id="KW-1185">Reference proteome</keyword>
<protein>
    <recommendedName>
        <fullName evidence="2">Disulphide bond isomerase DsbC/G N-terminal domain-containing protein</fullName>
    </recommendedName>
</protein>
<dbReference type="AlphaFoldDB" id="A0A4S1CBB5"/>
<dbReference type="EMBL" id="SRSC01000004">
    <property type="protein sequence ID" value="TGU70648.1"/>
    <property type="molecule type" value="Genomic_DNA"/>
</dbReference>
<organism evidence="3 4">
    <name type="scientific">Geomonas terrae</name>
    <dbReference type="NCBI Taxonomy" id="2562681"/>
    <lineage>
        <taxon>Bacteria</taxon>
        <taxon>Pseudomonadati</taxon>
        <taxon>Thermodesulfobacteriota</taxon>
        <taxon>Desulfuromonadia</taxon>
        <taxon>Geobacterales</taxon>
        <taxon>Geobacteraceae</taxon>
        <taxon>Geomonas</taxon>
    </lineage>
</organism>
<gene>
    <name evidence="3" type="ORF">E4633_16730</name>
</gene>
<evidence type="ECO:0000256" key="1">
    <source>
        <dbReference type="SAM" id="SignalP"/>
    </source>
</evidence>
<comment type="caution">
    <text evidence="3">The sequence shown here is derived from an EMBL/GenBank/DDBJ whole genome shotgun (WGS) entry which is preliminary data.</text>
</comment>
<dbReference type="PROSITE" id="PS51257">
    <property type="entry name" value="PROKAR_LIPOPROTEIN"/>
    <property type="match status" value="1"/>
</dbReference>
<evidence type="ECO:0000313" key="3">
    <source>
        <dbReference type="EMBL" id="TGU70648.1"/>
    </source>
</evidence>
<dbReference type="Pfam" id="PF10411">
    <property type="entry name" value="DsbC_N"/>
    <property type="match status" value="1"/>
</dbReference>
<dbReference type="GO" id="GO:0042597">
    <property type="term" value="C:periplasmic space"/>
    <property type="evidence" value="ECO:0007669"/>
    <property type="project" value="InterPro"/>
</dbReference>
<dbReference type="RefSeq" id="WP_135871866.1">
    <property type="nucleotide sequence ID" value="NZ_SRSC01000004.1"/>
</dbReference>
<evidence type="ECO:0000259" key="2">
    <source>
        <dbReference type="Pfam" id="PF10411"/>
    </source>
</evidence>
<dbReference type="Proteomes" id="UP000306416">
    <property type="component" value="Unassembled WGS sequence"/>
</dbReference>
<feature type="chain" id="PRO_5020210671" description="Disulphide bond isomerase DsbC/G N-terminal domain-containing protein" evidence="1">
    <location>
        <begin position="20"/>
        <end position="100"/>
    </location>
</feature>
<dbReference type="InterPro" id="IPR018950">
    <property type="entry name" value="DiS-bond_isomerase_DsbC/G_N"/>
</dbReference>
<sequence>MFKRFIVLCLAVLVLSACSKPPAKELVQTAVKKFIPMDFEVLQVSEVKGIAGLYEAAINVGGHPVIFYVDKKCDYIFTGSMMSTQTKANLTNEAQKKFQK</sequence>
<feature type="domain" description="Disulphide bond isomerase DsbC/G N-terminal" evidence="2">
    <location>
        <begin position="22"/>
        <end position="92"/>
    </location>
</feature>
<keyword evidence="1" id="KW-0732">Signal</keyword>
<dbReference type="Gene3D" id="3.10.450.70">
    <property type="entry name" value="Disulphide bond isomerase, DsbC/G, N-terminal"/>
    <property type="match status" value="1"/>
</dbReference>
<accession>A0A4S1CBB5</accession>
<dbReference type="InterPro" id="IPR009094">
    <property type="entry name" value="DiS-bond_isomerase_DsbC/G_N_sf"/>
</dbReference>